<keyword evidence="2" id="KW-0288">FMN</keyword>
<reference evidence="6 7" key="1">
    <citation type="journal article" date="2018" name="Sci. Rep.">
        <title>Extensive genomic diversity among Mycobacterium marinum strains revealed by whole genome sequencing.</title>
        <authorList>
            <person name="Das S."/>
            <person name="Pettersson B.M."/>
            <person name="Behra P.R."/>
            <person name="Mallick A."/>
            <person name="Cheramie M."/>
            <person name="Ramesh M."/>
            <person name="Shirreff L."/>
            <person name="DuCote T."/>
            <person name="Dasgupta S."/>
            <person name="Ennis D.G."/>
            <person name="Kirsebom L.A."/>
        </authorList>
    </citation>
    <scope>NUCLEOTIDE SEQUENCE [LARGE SCALE GENOMIC DNA]</scope>
    <source>
        <strain evidence="6 7">Davis1</strain>
    </source>
</reference>
<dbReference type="Gene3D" id="3.20.20.30">
    <property type="entry name" value="Luciferase-like domain"/>
    <property type="match status" value="1"/>
</dbReference>
<comment type="caution">
    <text evidence="6">The sequence shown here is derived from an EMBL/GenBank/DDBJ whole genome shotgun (WGS) entry which is preliminary data.</text>
</comment>
<dbReference type="GO" id="GO:0008726">
    <property type="term" value="F:alkanesulfonate monooxygenase activity"/>
    <property type="evidence" value="ECO:0007669"/>
    <property type="project" value="TreeGrafter"/>
</dbReference>
<dbReference type="NCBIfam" id="TIGR03621">
    <property type="entry name" value="F420_MSMEG_2516"/>
    <property type="match status" value="1"/>
</dbReference>
<dbReference type="PANTHER" id="PTHR42847">
    <property type="entry name" value="ALKANESULFONATE MONOOXYGENASE"/>
    <property type="match status" value="1"/>
</dbReference>
<evidence type="ECO:0000256" key="4">
    <source>
        <dbReference type="ARBA" id="ARBA00023033"/>
    </source>
</evidence>
<evidence type="ECO:0000256" key="1">
    <source>
        <dbReference type="ARBA" id="ARBA00022630"/>
    </source>
</evidence>
<dbReference type="InterPro" id="IPR011251">
    <property type="entry name" value="Luciferase-like_dom"/>
</dbReference>
<dbReference type="Pfam" id="PF00296">
    <property type="entry name" value="Bac_luciferase"/>
    <property type="match status" value="1"/>
</dbReference>
<evidence type="ECO:0000259" key="5">
    <source>
        <dbReference type="Pfam" id="PF00296"/>
    </source>
</evidence>
<proteinExistence type="predicted"/>
<dbReference type="EMBL" id="PEDF01000204">
    <property type="protein sequence ID" value="RFZ32737.1"/>
    <property type="molecule type" value="Genomic_DNA"/>
</dbReference>
<evidence type="ECO:0000256" key="3">
    <source>
        <dbReference type="ARBA" id="ARBA00023002"/>
    </source>
</evidence>
<keyword evidence="3 6" id="KW-0560">Oxidoreductase</keyword>
<accession>A0A3E2MNC1</accession>
<dbReference type="GO" id="GO:0052749">
    <property type="term" value="F:glucose-6-phosphate dehydrogenase (coenzyme F420) activity"/>
    <property type="evidence" value="ECO:0007669"/>
    <property type="project" value="UniProtKB-EC"/>
</dbReference>
<dbReference type="InterPro" id="IPR036661">
    <property type="entry name" value="Luciferase-like_sf"/>
</dbReference>
<dbReference type="SUPFAM" id="SSF51679">
    <property type="entry name" value="Bacterial luciferase-like"/>
    <property type="match status" value="1"/>
</dbReference>
<dbReference type="PANTHER" id="PTHR42847:SF4">
    <property type="entry name" value="ALKANESULFONATE MONOOXYGENASE-RELATED"/>
    <property type="match status" value="1"/>
</dbReference>
<evidence type="ECO:0000313" key="6">
    <source>
        <dbReference type="EMBL" id="RFZ32737.1"/>
    </source>
</evidence>
<dbReference type="InterPro" id="IPR050172">
    <property type="entry name" value="SsuD_RutA_monooxygenase"/>
</dbReference>
<dbReference type="InterPro" id="IPR019923">
    <property type="entry name" value="Lucif-like_OxRdtase_MSMEG_2516"/>
</dbReference>
<dbReference type="AlphaFoldDB" id="A0A3E2MNC1"/>
<dbReference type="Proteomes" id="UP000257451">
    <property type="component" value="Unassembled WGS sequence"/>
</dbReference>
<name>A0A3E2MNC1_MYCMR</name>
<evidence type="ECO:0000256" key="2">
    <source>
        <dbReference type="ARBA" id="ARBA00022643"/>
    </source>
</evidence>
<feature type="domain" description="Luciferase-like" evidence="5">
    <location>
        <begin position="35"/>
        <end position="312"/>
    </location>
</feature>
<protein>
    <submittedName>
        <fullName evidence="6">F420-dependent glucose-6-phosphate dehydrogenase</fullName>
        <ecNumber evidence="6">1.1.98.2</ecNumber>
    </submittedName>
</protein>
<keyword evidence="4" id="KW-0503">Monooxygenase</keyword>
<gene>
    <name evidence="6" type="primary">fgd_7</name>
    <name evidence="6" type="ORF">DAVIS_05256</name>
</gene>
<keyword evidence="1" id="KW-0285">Flavoprotein</keyword>
<dbReference type="EC" id="1.1.98.2" evidence="6"/>
<sequence length="335" mass="36966">MTLRLPRTRWLALLPAGSVTPVPEFRFSFNVFRIDPVHTFIETCRRAEQWGYDAVFAADHLGIAAPFMTLVAAAAATDRMRVGTLVLNAPWWNPALLARDIATTDVLTGGRLEVGLGAGHMKWEYDQADIPFPSFTTRTARLRQTIEELASRFAEDGFAQQAELREAHNIAVLRPTQRRGFGGYGPPLLVGGTGDQVLRLAAQYADTVSIACLYQVKGRPPGTMRLATVAEIEQRVAYVRRCAGAARHPELHTLIQEVVLTDDRRKAAGMLAAKYGNLLTANEILQSPTLLIGTVEQIARQLRANRERYGFTHYTIPQPHVAAFAPVITVLGDLN</sequence>
<evidence type="ECO:0000313" key="7">
    <source>
        <dbReference type="Proteomes" id="UP000257451"/>
    </source>
</evidence>
<dbReference type="GO" id="GO:0046306">
    <property type="term" value="P:alkanesulfonate catabolic process"/>
    <property type="evidence" value="ECO:0007669"/>
    <property type="project" value="TreeGrafter"/>
</dbReference>
<organism evidence="6 7">
    <name type="scientific">Mycobacterium marinum</name>
    <dbReference type="NCBI Taxonomy" id="1781"/>
    <lineage>
        <taxon>Bacteria</taxon>
        <taxon>Bacillati</taxon>
        <taxon>Actinomycetota</taxon>
        <taxon>Actinomycetes</taxon>
        <taxon>Mycobacteriales</taxon>
        <taxon>Mycobacteriaceae</taxon>
        <taxon>Mycobacterium</taxon>
        <taxon>Mycobacterium ulcerans group</taxon>
    </lineage>
</organism>